<keyword evidence="4" id="KW-1185">Reference proteome</keyword>
<reference evidence="4 5" key="1">
    <citation type="submission" date="2016-04" db="EMBL/GenBank/DDBJ databases">
        <title>Reclassification of Paraburkholderia panaciterrae (Farh et al. 2015) Dobritsa &amp; Samadpour 2016 as a later homotypic synonym of Paraburkholderia ginsengiterrae (Farh et al. 2015) Dobritsa &amp; Samadpour 2016.</title>
        <authorList>
            <person name="Dobritsa A.P."/>
            <person name="Kutumbaka K."/>
            <person name="Samadpour M."/>
        </authorList>
    </citation>
    <scope>NUCLEOTIDE SEQUENCE [LARGE SCALE GENOMIC DNA]</scope>
    <source>
        <strain evidence="2 5">DCY85</strain>
        <strain evidence="3 4">DCY85-1</strain>
    </source>
</reference>
<feature type="domain" description="DSBA-like thioredoxin" evidence="1">
    <location>
        <begin position="6"/>
        <end position="199"/>
    </location>
</feature>
<dbReference type="RefSeq" id="WP_064268249.1">
    <property type="nucleotide sequence ID" value="NZ_LXJZ01000175.1"/>
</dbReference>
<dbReference type="Gene3D" id="3.40.30.10">
    <property type="entry name" value="Glutaredoxin"/>
    <property type="match status" value="1"/>
</dbReference>
<dbReference type="CDD" id="cd03024">
    <property type="entry name" value="DsbA_FrnE"/>
    <property type="match status" value="1"/>
</dbReference>
<dbReference type="PANTHER" id="PTHR13887:SF41">
    <property type="entry name" value="THIOREDOXIN SUPERFAMILY PROTEIN"/>
    <property type="match status" value="1"/>
</dbReference>
<evidence type="ECO:0000313" key="4">
    <source>
        <dbReference type="Proteomes" id="UP000077961"/>
    </source>
</evidence>
<dbReference type="InterPro" id="IPR001853">
    <property type="entry name" value="DSBA-like_thioredoxin_dom"/>
</dbReference>
<evidence type="ECO:0000259" key="1">
    <source>
        <dbReference type="Pfam" id="PF01323"/>
    </source>
</evidence>
<dbReference type="STRING" id="1462993.A6V36_30330"/>
<accession>A0A1A9N4C4</accession>
<dbReference type="Proteomes" id="UP000078116">
    <property type="component" value="Unassembled WGS sequence"/>
</dbReference>
<protein>
    <submittedName>
        <fullName evidence="2">Disulfide bond formation protein DsbA</fullName>
    </submittedName>
</protein>
<dbReference type="EMBL" id="LXJZ01000175">
    <property type="protein sequence ID" value="OAJ58547.1"/>
    <property type="molecule type" value="Genomic_DNA"/>
</dbReference>
<gene>
    <name evidence="3" type="ORF">A6V36_30330</name>
    <name evidence="2" type="ORF">A6V37_32290</name>
</gene>
<name>A0A1A9N4C4_9BURK</name>
<sequence>MKKVKIEVWSDFVCPWCWIAKRRLEKAIAAQSVGVEIQVVNKAYRIAKGILPMDFAQALTQKFGNEASGRQMMNAVAHNGALEGLTYNFPTMRFGDTTDAHALVKSLRSESEKQLLIEKLMEASITNGQDIFDRAVLKDIAIKAGISRDVVETCNFVADDVARDERTANQIASGVPLFVFNSNFYVSGAQPVEKFMEALDRAVDSAPETIEGEQGVTCGSGGCTF</sequence>
<evidence type="ECO:0000313" key="5">
    <source>
        <dbReference type="Proteomes" id="UP000078116"/>
    </source>
</evidence>
<dbReference type="SUPFAM" id="SSF52833">
    <property type="entry name" value="Thioredoxin-like"/>
    <property type="match status" value="1"/>
</dbReference>
<organism evidence="2 5">
    <name type="scientific">Paraburkholderia ginsengiterrae</name>
    <dbReference type="NCBI Taxonomy" id="1462993"/>
    <lineage>
        <taxon>Bacteria</taxon>
        <taxon>Pseudomonadati</taxon>
        <taxon>Pseudomonadota</taxon>
        <taxon>Betaproteobacteria</taxon>
        <taxon>Burkholderiales</taxon>
        <taxon>Burkholderiaceae</taxon>
        <taxon>Paraburkholderia</taxon>
    </lineage>
</organism>
<dbReference type="AlphaFoldDB" id="A0A1A9N4C4"/>
<proteinExistence type="predicted"/>
<dbReference type="PANTHER" id="PTHR13887">
    <property type="entry name" value="GLUTATHIONE S-TRANSFERASE KAPPA"/>
    <property type="match status" value="1"/>
</dbReference>
<dbReference type="Proteomes" id="UP000077961">
    <property type="component" value="Unassembled WGS sequence"/>
</dbReference>
<dbReference type="EMBL" id="LXKA01000337">
    <property type="protein sequence ID" value="OAJ55996.1"/>
    <property type="molecule type" value="Genomic_DNA"/>
</dbReference>
<dbReference type="Pfam" id="PF01323">
    <property type="entry name" value="DSBA"/>
    <property type="match status" value="1"/>
</dbReference>
<dbReference type="GO" id="GO:0016491">
    <property type="term" value="F:oxidoreductase activity"/>
    <property type="evidence" value="ECO:0007669"/>
    <property type="project" value="InterPro"/>
</dbReference>
<dbReference type="InterPro" id="IPR036249">
    <property type="entry name" value="Thioredoxin-like_sf"/>
</dbReference>
<dbReference type="OrthoDB" id="9799122at2"/>
<evidence type="ECO:0000313" key="2">
    <source>
        <dbReference type="EMBL" id="OAJ55996.1"/>
    </source>
</evidence>
<evidence type="ECO:0000313" key="3">
    <source>
        <dbReference type="EMBL" id="OAJ58547.1"/>
    </source>
</evidence>
<comment type="caution">
    <text evidence="2">The sequence shown here is derived from an EMBL/GenBank/DDBJ whole genome shotgun (WGS) entry which is preliminary data.</text>
</comment>